<dbReference type="InterPro" id="IPR002930">
    <property type="entry name" value="GCV_H"/>
</dbReference>
<dbReference type="InterPro" id="IPR003016">
    <property type="entry name" value="2-oxoA_DH_lipoyl-BS"/>
</dbReference>
<dbReference type="PROSITE" id="PS50968">
    <property type="entry name" value="BIOTINYL_LIPOYL"/>
    <property type="match status" value="1"/>
</dbReference>
<dbReference type="InterPro" id="IPR033753">
    <property type="entry name" value="GCV_H/Fam206"/>
</dbReference>
<dbReference type="InterPro" id="IPR017453">
    <property type="entry name" value="GCV_H_sub"/>
</dbReference>
<dbReference type="HAMAP" id="MF_00272">
    <property type="entry name" value="GcvH"/>
    <property type="match status" value="1"/>
</dbReference>
<sequence length="129" mass="14017">MDESKLLYAESHEWVSESEGQCTIGITRFAVEQLTDIVYVELPEVGKTLSKGDPFGVIESVKAVSDLYAPVAGEIIETNTAVVDDPSILTEDPYDKGWMIKIKIVEPVDASSLLDKAAYDAKIQGDAGH</sequence>
<dbReference type="Proteomes" id="UP000317093">
    <property type="component" value="Chromosome"/>
</dbReference>
<organism evidence="6 7">
    <name type="scientific">Kolteria novifilia</name>
    <dbReference type="NCBI Taxonomy" id="2527975"/>
    <lineage>
        <taxon>Bacteria</taxon>
        <taxon>Pseudomonadati</taxon>
        <taxon>Planctomycetota</taxon>
        <taxon>Planctomycetia</taxon>
        <taxon>Kolteriales</taxon>
        <taxon>Kolteriaceae</taxon>
        <taxon>Kolteria</taxon>
    </lineage>
</organism>
<comment type="similarity">
    <text evidence="1 3">Belongs to the GcvH family.</text>
</comment>
<comment type="function">
    <text evidence="3">The glycine cleavage system catalyzes the degradation of glycine. The H protein shuttles the methylamine group of glycine from the P protein to the T protein.</text>
</comment>
<dbReference type="CDD" id="cd06848">
    <property type="entry name" value="GCS_H"/>
    <property type="match status" value="1"/>
</dbReference>
<dbReference type="PANTHER" id="PTHR11715:SF3">
    <property type="entry name" value="GLYCINE CLEAVAGE SYSTEM H PROTEIN-RELATED"/>
    <property type="match status" value="1"/>
</dbReference>
<dbReference type="GO" id="GO:0009249">
    <property type="term" value="P:protein lipoylation"/>
    <property type="evidence" value="ECO:0007669"/>
    <property type="project" value="TreeGrafter"/>
</dbReference>
<protein>
    <recommendedName>
        <fullName evidence="3">Glycine cleavage system H protein</fullName>
    </recommendedName>
</protein>
<accession>A0A518B1N4</accession>
<evidence type="ECO:0000256" key="3">
    <source>
        <dbReference type="HAMAP-Rule" id="MF_00272"/>
    </source>
</evidence>
<evidence type="ECO:0000256" key="4">
    <source>
        <dbReference type="PIRSR" id="PIRSR617453-50"/>
    </source>
</evidence>
<evidence type="ECO:0000313" key="7">
    <source>
        <dbReference type="Proteomes" id="UP000317093"/>
    </source>
</evidence>
<dbReference type="GO" id="GO:0019464">
    <property type="term" value="P:glycine decarboxylation via glycine cleavage system"/>
    <property type="evidence" value="ECO:0007669"/>
    <property type="project" value="UniProtKB-UniRule"/>
</dbReference>
<dbReference type="Pfam" id="PF01597">
    <property type="entry name" value="GCV_H"/>
    <property type="match status" value="1"/>
</dbReference>
<evidence type="ECO:0000256" key="2">
    <source>
        <dbReference type="ARBA" id="ARBA00022823"/>
    </source>
</evidence>
<dbReference type="NCBIfam" id="TIGR00527">
    <property type="entry name" value="gcvH"/>
    <property type="match status" value="1"/>
</dbReference>
<reference evidence="6 7" key="1">
    <citation type="submission" date="2019-02" db="EMBL/GenBank/DDBJ databases">
        <title>Deep-cultivation of Planctomycetes and their phenomic and genomic characterization uncovers novel biology.</title>
        <authorList>
            <person name="Wiegand S."/>
            <person name="Jogler M."/>
            <person name="Boedeker C."/>
            <person name="Pinto D."/>
            <person name="Vollmers J."/>
            <person name="Rivas-Marin E."/>
            <person name="Kohn T."/>
            <person name="Peeters S.H."/>
            <person name="Heuer A."/>
            <person name="Rast P."/>
            <person name="Oberbeckmann S."/>
            <person name="Bunk B."/>
            <person name="Jeske O."/>
            <person name="Meyerdierks A."/>
            <person name="Storesund J.E."/>
            <person name="Kallscheuer N."/>
            <person name="Luecker S."/>
            <person name="Lage O.M."/>
            <person name="Pohl T."/>
            <person name="Merkel B.J."/>
            <person name="Hornburger P."/>
            <person name="Mueller R.-W."/>
            <person name="Bruemmer F."/>
            <person name="Labrenz M."/>
            <person name="Spormann A.M."/>
            <person name="Op den Camp H."/>
            <person name="Overmann J."/>
            <person name="Amann R."/>
            <person name="Jetten M.S.M."/>
            <person name="Mascher T."/>
            <person name="Medema M.H."/>
            <person name="Devos D.P."/>
            <person name="Kaster A.-K."/>
            <person name="Ovreas L."/>
            <person name="Rohde M."/>
            <person name="Galperin M.Y."/>
            <person name="Jogler C."/>
        </authorList>
    </citation>
    <scope>NUCLEOTIDE SEQUENCE [LARGE SCALE GENOMIC DNA]</scope>
    <source>
        <strain evidence="6 7">Pan216</strain>
    </source>
</reference>
<dbReference type="AlphaFoldDB" id="A0A518B1N4"/>
<keyword evidence="2 3" id="KW-0450">Lipoyl</keyword>
<dbReference type="InterPro" id="IPR000089">
    <property type="entry name" value="Biotin_lipoyl"/>
</dbReference>
<dbReference type="EMBL" id="CP036279">
    <property type="protein sequence ID" value="QDU60889.1"/>
    <property type="molecule type" value="Genomic_DNA"/>
</dbReference>
<dbReference type="PANTHER" id="PTHR11715">
    <property type="entry name" value="GLYCINE CLEAVAGE SYSTEM H PROTEIN"/>
    <property type="match status" value="1"/>
</dbReference>
<comment type="subunit">
    <text evidence="3">The glycine cleavage system is composed of four proteins: P, T, L and H.</text>
</comment>
<dbReference type="SUPFAM" id="SSF51230">
    <property type="entry name" value="Single hybrid motif"/>
    <property type="match status" value="1"/>
</dbReference>
<dbReference type="InterPro" id="IPR011053">
    <property type="entry name" value="Single_hybrid_motif"/>
</dbReference>
<dbReference type="RefSeq" id="WP_419193406.1">
    <property type="nucleotide sequence ID" value="NZ_CP036279.1"/>
</dbReference>
<evidence type="ECO:0000256" key="1">
    <source>
        <dbReference type="ARBA" id="ARBA00009249"/>
    </source>
</evidence>
<evidence type="ECO:0000259" key="5">
    <source>
        <dbReference type="PROSITE" id="PS50968"/>
    </source>
</evidence>
<dbReference type="GO" id="GO:0005960">
    <property type="term" value="C:glycine cleavage complex"/>
    <property type="evidence" value="ECO:0007669"/>
    <property type="project" value="InterPro"/>
</dbReference>
<comment type="cofactor">
    <cofactor evidence="3">
        <name>(R)-lipoate</name>
        <dbReference type="ChEBI" id="CHEBI:83088"/>
    </cofactor>
    <text evidence="3">Binds 1 lipoyl cofactor covalently.</text>
</comment>
<dbReference type="NCBIfam" id="NF002270">
    <property type="entry name" value="PRK01202.1"/>
    <property type="match status" value="1"/>
</dbReference>
<keyword evidence="7" id="KW-1185">Reference proteome</keyword>
<name>A0A518B1N4_9BACT</name>
<proteinExistence type="inferred from homology"/>
<dbReference type="GO" id="GO:0005829">
    <property type="term" value="C:cytosol"/>
    <property type="evidence" value="ECO:0007669"/>
    <property type="project" value="TreeGrafter"/>
</dbReference>
<evidence type="ECO:0000313" key="6">
    <source>
        <dbReference type="EMBL" id="QDU60889.1"/>
    </source>
</evidence>
<dbReference type="PROSITE" id="PS00189">
    <property type="entry name" value="LIPOYL"/>
    <property type="match status" value="1"/>
</dbReference>
<feature type="domain" description="Lipoyl-binding" evidence="5">
    <location>
        <begin position="21"/>
        <end position="103"/>
    </location>
</feature>
<dbReference type="Gene3D" id="2.40.50.100">
    <property type="match status" value="1"/>
</dbReference>
<gene>
    <name evidence="6" type="primary">gcvH_1</name>
    <name evidence="3" type="synonym">gcvH</name>
    <name evidence="6" type="ORF">Pan216_17420</name>
</gene>
<dbReference type="KEGG" id="knv:Pan216_17420"/>
<feature type="modified residue" description="N6-lipoyllysine" evidence="3 4">
    <location>
        <position position="62"/>
    </location>
</feature>